<gene>
    <name evidence="1" type="ORF">Cs308_0479</name>
</gene>
<keyword evidence="2" id="KW-1185">Reference proteome</keyword>
<dbReference type="STRING" id="1806891.Cs308_0479"/>
<name>A0A1A9HUH3_9CHLA</name>
<dbReference type="InterPro" id="IPR011250">
    <property type="entry name" value="OMP/PagP_B-barrel"/>
</dbReference>
<proteinExistence type="predicted"/>
<dbReference type="Proteomes" id="UP000078162">
    <property type="component" value="Chromosome"/>
</dbReference>
<protein>
    <submittedName>
        <fullName evidence="1">Major outer membrane protein, putative</fullName>
    </submittedName>
</protein>
<dbReference type="RefSeq" id="WP_066482117.1">
    <property type="nucleotide sequence ID" value="NZ_CP014639.1"/>
</dbReference>
<dbReference type="EMBL" id="CP014639">
    <property type="protein sequence ID" value="ANH78650.1"/>
    <property type="molecule type" value="Genomic_DNA"/>
</dbReference>
<sequence length="344" mass="38160">MNSKLLKHLRLATLFSLMLWGTASPSFLYGLAAGNPASPVLPGINPEQKGWCAFELCNSYDLFAALAGSLKIGFYGDYILSESAHITDVPIISSVTTSGTGPQPQVTSTTNNFDFELNNSSCNSSCIFVSIALQDNSPAAIPFFDINFTVRVGGLKQYYRLPLNAYRDFTSNPLNAESEATDGIIEIQSNYGIVWDLGLQKVLWKDGISFVGIGADYRHGGSPINYIIVHNKSNPEIYFDTANGNLSYKEWSANIGITTYLNDYILPYAAVSVGNTSRHFPKNSFQDLEKQFTNFKFKVREITNFNKVNFCCGVTCCIADNFYYNVEGRWGYQRAINITSGFQF</sequence>
<organism evidence="1 2">
    <name type="scientific">Candidatus Chlamydia sanziniae</name>
    <dbReference type="NCBI Taxonomy" id="1806891"/>
    <lineage>
        <taxon>Bacteria</taxon>
        <taxon>Pseudomonadati</taxon>
        <taxon>Chlamydiota</taxon>
        <taxon>Chlamydiia</taxon>
        <taxon>Chlamydiales</taxon>
        <taxon>Chlamydiaceae</taxon>
        <taxon>Chlamydia/Chlamydophila group</taxon>
        <taxon>Chlamydia</taxon>
    </lineage>
</organism>
<dbReference type="SUPFAM" id="SSF56925">
    <property type="entry name" value="OMPA-like"/>
    <property type="match status" value="1"/>
</dbReference>
<evidence type="ECO:0000313" key="1">
    <source>
        <dbReference type="EMBL" id="ANH78650.1"/>
    </source>
</evidence>
<accession>A0A1A9HUH3</accession>
<reference evidence="2" key="1">
    <citation type="submission" date="2016-03" db="EMBL/GenBank/DDBJ databases">
        <title>Culture-independent genomics supports pathogen discovery for uncultivable bacteria within the genus Chlamydia.</title>
        <authorList>
            <person name="Taylor-Brown A."/>
            <person name="Bachmann N.L."/>
            <person name="Borel N."/>
            <person name="Polkinghorne A."/>
        </authorList>
    </citation>
    <scope>NUCLEOTIDE SEQUENCE [LARGE SCALE GENOMIC DNA]</scope>
    <source>
        <strain evidence="2">2742-308</strain>
    </source>
</reference>
<dbReference type="PATRIC" id="fig|1806891.3.peg.470"/>
<evidence type="ECO:0000313" key="2">
    <source>
        <dbReference type="Proteomes" id="UP000078162"/>
    </source>
</evidence>
<dbReference type="KEGG" id="csaz:Cs308_0479"/>
<dbReference type="AlphaFoldDB" id="A0A1A9HUH3"/>
<dbReference type="OrthoDB" id="17228at2"/>